<keyword evidence="6 11" id="KW-0697">Rotamase</keyword>
<dbReference type="InterPro" id="IPR027304">
    <property type="entry name" value="Trigger_fact/SurA_dom_sf"/>
</dbReference>
<sequence>MKKTVLSLTLAASVLALGACSGGDSKTIATSKAGDISVADFNEKAKTLAGSHVIQQMLTEKVLADKYKVTDKEIKEAYDNYEAQFGDNFDQALVQYGLTKEGFKESLRVQLLSDKALKEKAFKEEDIKKYYEQMKTELNARHILVADEKTAKEVIDKIKGGAAFADVAKEYSTDTGSAAKGGELGWFSAGAMVEEFSDAAYALPLNTLSEPVKSSFGYHIIEVTDKRDVKGVGSFKDEEENIRSQMMAKLVNTGEDQQVLKDIIAKMAKEADIKTSDKDLEPAIKALTTTSEEQAKAAEEAAKKAEEKAAKENKDKEEKAEDTEKESK</sequence>
<evidence type="ECO:0000313" key="16">
    <source>
        <dbReference type="Proteomes" id="UP001178322"/>
    </source>
</evidence>
<feature type="signal peptide" evidence="13">
    <location>
        <begin position="1"/>
        <end position="18"/>
    </location>
</feature>
<reference evidence="15" key="1">
    <citation type="submission" date="2023-05" db="EMBL/GenBank/DDBJ databases">
        <title>Comparative genomics of Bacillaceae isolates and their secondary metabolite potential.</title>
        <authorList>
            <person name="Song L."/>
            <person name="Nielsen L.J."/>
            <person name="Mohite O."/>
            <person name="Xu X."/>
            <person name="Weber T."/>
            <person name="Kovacs A.T."/>
        </authorList>
    </citation>
    <scope>NUCLEOTIDE SEQUENCE</scope>
    <source>
        <strain evidence="15">LY1</strain>
    </source>
</reference>
<dbReference type="HAMAP" id="MF_01145">
    <property type="entry name" value="Foldase_PrsA"/>
    <property type="match status" value="1"/>
</dbReference>
<dbReference type="PANTHER" id="PTHR47245">
    <property type="entry name" value="PEPTIDYLPROLYL ISOMERASE"/>
    <property type="match status" value="1"/>
</dbReference>
<gene>
    <name evidence="11" type="primary">prsA</name>
    <name evidence="15" type="ORF">QNH24_21830</name>
</gene>
<comment type="catalytic activity">
    <reaction evidence="1 11">
        <text>[protein]-peptidylproline (omega=180) = [protein]-peptidylproline (omega=0)</text>
        <dbReference type="Rhea" id="RHEA:16237"/>
        <dbReference type="Rhea" id="RHEA-COMP:10747"/>
        <dbReference type="Rhea" id="RHEA-COMP:10748"/>
        <dbReference type="ChEBI" id="CHEBI:83833"/>
        <dbReference type="ChEBI" id="CHEBI:83834"/>
        <dbReference type="EC" id="5.2.1.8"/>
    </reaction>
</comment>
<comment type="similarity">
    <text evidence="3 11">Belongs to the PrsA family.</text>
</comment>
<keyword evidence="7 11" id="KW-0472">Membrane</keyword>
<evidence type="ECO:0000256" key="7">
    <source>
        <dbReference type="ARBA" id="ARBA00023136"/>
    </source>
</evidence>
<evidence type="ECO:0000256" key="10">
    <source>
        <dbReference type="ARBA" id="ARBA00023288"/>
    </source>
</evidence>
<organism evidence="15 16">
    <name type="scientific">Lysinibacillus pakistanensis</name>
    <dbReference type="NCBI Taxonomy" id="759811"/>
    <lineage>
        <taxon>Bacteria</taxon>
        <taxon>Bacillati</taxon>
        <taxon>Bacillota</taxon>
        <taxon>Bacilli</taxon>
        <taxon>Bacillales</taxon>
        <taxon>Bacillaceae</taxon>
        <taxon>Lysinibacillus</taxon>
    </lineage>
</organism>
<dbReference type="PANTHER" id="PTHR47245:SF1">
    <property type="entry name" value="FOLDASE PROTEIN PRSA"/>
    <property type="match status" value="1"/>
</dbReference>
<dbReference type="SUPFAM" id="SSF109998">
    <property type="entry name" value="Triger factor/SurA peptide-binding domain-like"/>
    <property type="match status" value="1"/>
</dbReference>
<dbReference type="PROSITE" id="PS01096">
    <property type="entry name" value="PPIC_PPIASE_1"/>
    <property type="match status" value="1"/>
</dbReference>
<dbReference type="PROSITE" id="PS51257">
    <property type="entry name" value="PROKAR_LIPOPROTEIN"/>
    <property type="match status" value="1"/>
</dbReference>
<comment type="subcellular location">
    <subcellularLocation>
        <location evidence="2 11">Cell membrane</location>
        <topology evidence="2 11">Lipid-anchor</topology>
    </subcellularLocation>
</comment>
<evidence type="ECO:0000313" key="15">
    <source>
        <dbReference type="EMBL" id="WHY50901.1"/>
    </source>
</evidence>
<evidence type="ECO:0000256" key="8">
    <source>
        <dbReference type="ARBA" id="ARBA00023139"/>
    </source>
</evidence>
<evidence type="ECO:0000259" key="14">
    <source>
        <dbReference type="PROSITE" id="PS50198"/>
    </source>
</evidence>
<keyword evidence="4 11" id="KW-1003">Cell membrane</keyword>
<dbReference type="GO" id="GO:0006457">
    <property type="term" value="P:protein folding"/>
    <property type="evidence" value="ECO:0007669"/>
    <property type="project" value="UniProtKB-UniRule"/>
</dbReference>
<dbReference type="Gene3D" id="3.10.50.40">
    <property type="match status" value="1"/>
</dbReference>
<dbReference type="InterPro" id="IPR000297">
    <property type="entry name" value="PPIase_PpiC"/>
</dbReference>
<feature type="compositionally biased region" description="Basic and acidic residues" evidence="12">
    <location>
        <begin position="293"/>
        <end position="319"/>
    </location>
</feature>
<dbReference type="AlphaFoldDB" id="A0AAX3WSZ7"/>
<proteinExistence type="inferred from homology"/>
<evidence type="ECO:0000256" key="11">
    <source>
        <dbReference type="HAMAP-Rule" id="MF_01145"/>
    </source>
</evidence>
<comment type="function">
    <text evidence="11">Plays a major role in protein secretion by helping the post-translocational extracellular folding of several secreted proteins.</text>
</comment>
<feature type="domain" description="PpiC" evidence="14">
    <location>
        <begin position="135"/>
        <end position="225"/>
    </location>
</feature>
<dbReference type="InterPro" id="IPR023058">
    <property type="entry name" value="PPIase_PpiC_CS"/>
</dbReference>
<dbReference type="GO" id="GO:0003755">
    <property type="term" value="F:peptidyl-prolyl cis-trans isomerase activity"/>
    <property type="evidence" value="ECO:0007669"/>
    <property type="project" value="UniProtKB-UniRule"/>
</dbReference>
<dbReference type="PROSITE" id="PS50198">
    <property type="entry name" value="PPIC_PPIASE_2"/>
    <property type="match status" value="1"/>
</dbReference>
<keyword evidence="5 11" id="KW-0732">Signal</keyword>
<evidence type="ECO:0000256" key="2">
    <source>
        <dbReference type="ARBA" id="ARBA00004193"/>
    </source>
</evidence>
<dbReference type="EMBL" id="CP126101">
    <property type="protein sequence ID" value="WHY50901.1"/>
    <property type="molecule type" value="Genomic_DNA"/>
</dbReference>
<evidence type="ECO:0000256" key="6">
    <source>
        <dbReference type="ARBA" id="ARBA00023110"/>
    </source>
</evidence>
<evidence type="ECO:0000256" key="4">
    <source>
        <dbReference type="ARBA" id="ARBA00022475"/>
    </source>
</evidence>
<dbReference type="InterPro" id="IPR023059">
    <property type="entry name" value="Foldase_PrsA"/>
</dbReference>
<evidence type="ECO:0000256" key="12">
    <source>
        <dbReference type="SAM" id="MobiDB-lite"/>
    </source>
</evidence>
<protein>
    <recommendedName>
        <fullName evidence="11">Foldase protein PrsA</fullName>
        <ecNumber evidence="11">5.2.1.8</ecNumber>
    </recommendedName>
</protein>
<name>A0AAX3WSZ7_9BACI</name>
<keyword evidence="8 11" id="KW-0564">Palmitate</keyword>
<dbReference type="InterPro" id="IPR046357">
    <property type="entry name" value="PPIase_dom_sf"/>
</dbReference>
<accession>A0AAX3WSZ7</accession>
<evidence type="ECO:0000256" key="3">
    <source>
        <dbReference type="ARBA" id="ARBA00006071"/>
    </source>
</evidence>
<dbReference type="SUPFAM" id="SSF54534">
    <property type="entry name" value="FKBP-like"/>
    <property type="match status" value="1"/>
</dbReference>
<dbReference type="InterPro" id="IPR050245">
    <property type="entry name" value="PrsA_foldase"/>
</dbReference>
<dbReference type="GO" id="GO:0005886">
    <property type="term" value="C:plasma membrane"/>
    <property type="evidence" value="ECO:0007669"/>
    <property type="project" value="UniProtKB-SubCell"/>
</dbReference>
<dbReference type="Proteomes" id="UP001178322">
    <property type="component" value="Chromosome"/>
</dbReference>
<feature type="chain" id="PRO_5043522681" description="Foldase protein PrsA" evidence="13">
    <location>
        <begin position="19"/>
        <end position="328"/>
    </location>
</feature>
<keyword evidence="10 11" id="KW-0449">Lipoprotein</keyword>
<evidence type="ECO:0000256" key="1">
    <source>
        <dbReference type="ARBA" id="ARBA00000971"/>
    </source>
</evidence>
<dbReference type="RefSeq" id="WP_283869519.1">
    <property type="nucleotide sequence ID" value="NZ_CP126101.1"/>
</dbReference>
<evidence type="ECO:0000256" key="13">
    <source>
        <dbReference type="SAM" id="SignalP"/>
    </source>
</evidence>
<dbReference type="Pfam" id="PF13616">
    <property type="entry name" value="Rotamase_3"/>
    <property type="match status" value="1"/>
</dbReference>
<feature type="region of interest" description="Disordered" evidence="12">
    <location>
        <begin position="275"/>
        <end position="328"/>
    </location>
</feature>
<evidence type="ECO:0000256" key="9">
    <source>
        <dbReference type="ARBA" id="ARBA00023235"/>
    </source>
</evidence>
<evidence type="ECO:0000256" key="5">
    <source>
        <dbReference type="ARBA" id="ARBA00022729"/>
    </source>
</evidence>
<keyword evidence="9 11" id="KW-0413">Isomerase</keyword>
<dbReference type="EC" id="5.2.1.8" evidence="11"/>